<dbReference type="GO" id="GO:0006351">
    <property type="term" value="P:DNA-templated transcription"/>
    <property type="evidence" value="ECO:0007669"/>
    <property type="project" value="UniProtKB-UniRule"/>
</dbReference>
<comment type="similarity">
    <text evidence="1 11">Belongs to the RNA polymerase alpha chain family.</text>
</comment>
<dbReference type="SUPFAM" id="SSF55257">
    <property type="entry name" value="RBP11-like subunits of RNA polymerase"/>
    <property type="match status" value="1"/>
</dbReference>
<evidence type="ECO:0000256" key="1">
    <source>
        <dbReference type="ARBA" id="ARBA00007123"/>
    </source>
</evidence>
<dbReference type="InterPro" id="IPR011263">
    <property type="entry name" value="DNA-dir_RNA_pol_RpoA/D/Rpb3"/>
</dbReference>
<evidence type="ECO:0000256" key="4">
    <source>
        <dbReference type="ARBA" id="ARBA00022478"/>
    </source>
</evidence>
<evidence type="ECO:0000256" key="7">
    <source>
        <dbReference type="ARBA" id="ARBA00023163"/>
    </source>
</evidence>
<dbReference type="HAMAP" id="MF_00059">
    <property type="entry name" value="RNApol_bact_RpoA"/>
    <property type="match status" value="1"/>
</dbReference>
<dbReference type="AlphaFoldDB" id="A0A934KID1"/>
<comment type="function">
    <text evidence="11">DNA-dependent RNA polymerase catalyzes the transcription of DNA into RNA using the four ribonucleoside triphosphates as substrates.</text>
</comment>
<protein>
    <recommendedName>
        <fullName evidence="3 11">DNA-directed RNA polymerase subunit alpha</fullName>
        <shortName evidence="11">RNAP subunit alpha</shortName>
        <ecNumber evidence="2 11">2.7.7.6</ecNumber>
    </recommendedName>
    <alternativeName>
        <fullName evidence="9 11">RNA polymerase subunit alpha</fullName>
    </alternativeName>
    <alternativeName>
        <fullName evidence="8 11">Transcriptase subunit alpha</fullName>
    </alternativeName>
</protein>
<evidence type="ECO:0000256" key="10">
    <source>
        <dbReference type="ARBA" id="ARBA00048552"/>
    </source>
</evidence>
<evidence type="ECO:0000256" key="8">
    <source>
        <dbReference type="ARBA" id="ARBA00032524"/>
    </source>
</evidence>
<dbReference type="SUPFAM" id="SSF47789">
    <property type="entry name" value="C-terminal domain of RNA polymerase alpha subunit"/>
    <property type="match status" value="1"/>
</dbReference>
<evidence type="ECO:0000313" key="14">
    <source>
        <dbReference type="Proteomes" id="UP000614410"/>
    </source>
</evidence>
<dbReference type="Proteomes" id="UP000614410">
    <property type="component" value="Unassembled WGS sequence"/>
</dbReference>
<comment type="caution">
    <text evidence="13">The sequence shown here is derived from an EMBL/GenBank/DDBJ whole genome shotgun (WGS) entry which is preliminary data.</text>
</comment>
<organism evidence="13 14">
    <name type="scientific">Candidatus Amunia macphersoniae</name>
    <dbReference type="NCBI Taxonomy" id="3127014"/>
    <lineage>
        <taxon>Bacteria</taxon>
        <taxon>Bacillati</taxon>
        <taxon>Candidatus Dormiibacterota</taxon>
        <taxon>Candidatus Dormibacteria</taxon>
        <taxon>Candidatus Aeolococcales</taxon>
        <taxon>Candidatus Aeolococcaceae</taxon>
        <taxon>Candidatus Amunia</taxon>
    </lineage>
</organism>
<accession>A0A934KID1</accession>
<dbReference type="SUPFAM" id="SSF56553">
    <property type="entry name" value="Insert subdomain of RNA polymerase alpha subunit"/>
    <property type="match status" value="1"/>
</dbReference>
<dbReference type="EMBL" id="JAEKNN010000054">
    <property type="protein sequence ID" value="MBJ7610001.1"/>
    <property type="molecule type" value="Genomic_DNA"/>
</dbReference>
<comment type="domain">
    <text evidence="11">The N-terminal domain is essential for RNAP assembly and basal transcription, whereas the C-terminal domain is involved in interaction with transcriptional regulators and with upstream promoter elements.</text>
</comment>
<keyword evidence="5 11" id="KW-0808">Transferase</keyword>
<evidence type="ECO:0000256" key="3">
    <source>
        <dbReference type="ARBA" id="ARBA00015972"/>
    </source>
</evidence>
<dbReference type="SMART" id="SM00662">
    <property type="entry name" value="RPOLD"/>
    <property type="match status" value="1"/>
</dbReference>
<dbReference type="GO" id="GO:0005737">
    <property type="term" value="C:cytoplasm"/>
    <property type="evidence" value="ECO:0007669"/>
    <property type="project" value="UniProtKB-ARBA"/>
</dbReference>
<sequence length="323" mass="35487">MVDTIAAPAVREVESTTNYGKFEIEPLEPGFGTTLGNSLRRVLLSSLNGAAITSVSIDGVAHEFSAVPNVKEDVTEILLNIKEINVISHSDEPVRITLDVRGPKDVTAGDITTSSDVEIRNPEVHICTLDGPKSQLRMDLTVERGKGYVTAERNKHEGQPIGVIPIDAIFTPVRRANFTIEKTRVGQETEWDKLVVEVWTDSTLSPVDAVSQAAALFTQHLDLFVRFGDNLAVPPQSQKRGNDLPSRLADTAIEDLELSVRALNCLKANDVTKVGQLVAMRQEDLLTLRNFGAKSLDEIKEKLVERQMVTPEELETLFQPGGR</sequence>
<dbReference type="InterPro" id="IPR011773">
    <property type="entry name" value="DNA-dir_RpoA"/>
</dbReference>
<evidence type="ECO:0000256" key="2">
    <source>
        <dbReference type="ARBA" id="ARBA00012418"/>
    </source>
</evidence>
<dbReference type="Pfam" id="PF03118">
    <property type="entry name" value="RNA_pol_A_CTD"/>
    <property type="match status" value="1"/>
</dbReference>
<dbReference type="NCBIfam" id="NF003513">
    <property type="entry name" value="PRK05182.1-2"/>
    <property type="match status" value="1"/>
</dbReference>
<dbReference type="EC" id="2.7.7.6" evidence="2 11"/>
<dbReference type="GO" id="GO:0000428">
    <property type="term" value="C:DNA-directed RNA polymerase complex"/>
    <property type="evidence" value="ECO:0007669"/>
    <property type="project" value="UniProtKB-KW"/>
</dbReference>
<dbReference type="CDD" id="cd06928">
    <property type="entry name" value="RNAP_alpha_NTD"/>
    <property type="match status" value="1"/>
</dbReference>
<feature type="region of interest" description="Alpha N-terminal domain (alpha-NTD)" evidence="11">
    <location>
        <begin position="1"/>
        <end position="232"/>
    </location>
</feature>
<keyword evidence="4 11" id="KW-0240">DNA-directed RNA polymerase</keyword>
<name>A0A934KID1_9BACT</name>
<dbReference type="FunFam" id="2.170.120.12:FF:000001">
    <property type="entry name" value="DNA-directed RNA polymerase subunit alpha"/>
    <property type="match status" value="1"/>
</dbReference>
<feature type="region of interest" description="Alpha C-terminal domain (alpha-CTD)" evidence="11">
    <location>
        <begin position="244"/>
        <end position="323"/>
    </location>
</feature>
<dbReference type="Gene3D" id="2.170.120.12">
    <property type="entry name" value="DNA-directed RNA polymerase, insert domain"/>
    <property type="match status" value="1"/>
</dbReference>
<evidence type="ECO:0000313" key="13">
    <source>
        <dbReference type="EMBL" id="MBJ7610001.1"/>
    </source>
</evidence>
<dbReference type="InterPro" id="IPR036603">
    <property type="entry name" value="RBP11-like"/>
</dbReference>
<dbReference type="Gene3D" id="1.10.150.20">
    <property type="entry name" value="5' to 3' exonuclease, C-terminal subdomain"/>
    <property type="match status" value="1"/>
</dbReference>
<evidence type="ECO:0000256" key="11">
    <source>
        <dbReference type="HAMAP-Rule" id="MF_00059"/>
    </source>
</evidence>
<dbReference type="GO" id="GO:0003677">
    <property type="term" value="F:DNA binding"/>
    <property type="evidence" value="ECO:0007669"/>
    <property type="project" value="UniProtKB-UniRule"/>
</dbReference>
<evidence type="ECO:0000256" key="9">
    <source>
        <dbReference type="ARBA" id="ARBA00033070"/>
    </source>
</evidence>
<dbReference type="Pfam" id="PF01193">
    <property type="entry name" value="RNA_pol_L"/>
    <property type="match status" value="1"/>
</dbReference>
<comment type="catalytic activity">
    <reaction evidence="10 11">
        <text>RNA(n) + a ribonucleoside 5'-triphosphate = RNA(n+1) + diphosphate</text>
        <dbReference type="Rhea" id="RHEA:21248"/>
        <dbReference type="Rhea" id="RHEA-COMP:14527"/>
        <dbReference type="Rhea" id="RHEA-COMP:17342"/>
        <dbReference type="ChEBI" id="CHEBI:33019"/>
        <dbReference type="ChEBI" id="CHEBI:61557"/>
        <dbReference type="ChEBI" id="CHEBI:140395"/>
        <dbReference type="EC" id="2.7.7.6"/>
    </reaction>
</comment>
<keyword evidence="7 11" id="KW-0804">Transcription</keyword>
<dbReference type="NCBIfam" id="NF003519">
    <property type="entry name" value="PRK05182.2-5"/>
    <property type="match status" value="1"/>
</dbReference>
<reference evidence="13 14" key="1">
    <citation type="submission" date="2020-10" db="EMBL/GenBank/DDBJ databases">
        <title>Ca. Dormibacterota MAGs.</title>
        <authorList>
            <person name="Montgomery K."/>
        </authorList>
    </citation>
    <scope>NUCLEOTIDE SEQUENCE [LARGE SCALE GENOMIC DNA]</scope>
    <source>
        <strain evidence="13">Mitchell_Peninsula_5</strain>
    </source>
</reference>
<dbReference type="NCBIfam" id="TIGR02027">
    <property type="entry name" value="rpoA"/>
    <property type="match status" value="1"/>
</dbReference>
<comment type="subunit">
    <text evidence="11">Homodimer. The RNAP catalytic core consists of 2 alpha, 1 beta, 1 beta' and 1 omega subunit. When a sigma factor is associated with the core the holoenzyme is formed, which can initiate transcription.</text>
</comment>
<evidence type="ECO:0000256" key="6">
    <source>
        <dbReference type="ARBA" id="ARBA00022695"/>
    </source>
</evidence>
<dbReference type="InterPro" id="IPR036643">
    <property type="entry name" value="RNApol_insert_sf"/>
</dbReference>
<keyword evidence="6 11" id="KW-0548">Nucleotidyltransferase</keyword>
<dbReference type="GO" id="GO:0046983">
    <property type="term" value="F:protein dimerization activity"/>
    <property type="evidence" value="ECO:0007669"/>
    <property type="project" value="InterPro"/>
</dbReference>
<dbReference type="Pfam" id="PF01000">
    <property type="entry name" value="RNA_pol_A_bac"/>
    <property type="match status" value="1"/>
</dbReference>
<gene>
    <name evidence="11" type="primary">rpoA</name>
    <name evidence="13" type="ORF">JF887_11320</name>
</gene>
<proteinExistence type="inferred from homology"/>
<feature type="domain" description="DNA-directed RNA polymerase RpoA/D/Rpb3-type" evidence="12">
    <location>
        <begin position="19"/>
        <end position="227"/>
    </location>
</feature>
<dbReference type="InterPro" id="IPR011262">
    <property type="entry name" value="DNA-dir_RNA_pol_insert"/>
</dbReference>
<evidence type="ECO:0000259" key="12">
    <source>
        <dbReference type="SMART" id="SM00662"/>
    </source>
</evidence>
<dbReference type="GO" id="GO:0003899">
    <property type="term" value="F:DNA-directed RNA polymerase activity"/>
    <property type="evidence" value="ECO:0007669"/>
    <property type="project" value="UniProtKB-UniRule"/>
</dbReference>
<dbReference type="Gene3D" id="3.30.1360.10">
    <property type="entry name" value="RNA polymerase, RBP11-like subunit"/>
    <property type="match status" value="1"/>
</dbReference>
<dbReference type="InterPro" id="IPR011260">
    <property type="entry name" value="RNAP_asu_C"/>
</dbReference>
<evidence type="ECO:0000256" key="5">
    <source>
        <dbReference type="ARBA" id="ARBA00022679"/>
    </source>
</evidence>